<dbReference type="Proteomes" id="UP000282076">
    <property type="component" value="Unassembled WGS sequence"/>
</dbReference>
<evidence type="ECO:0000313" key="3">
    <source>
        <dbReference type="EMBL" id="RKP55391.1"/>
    </source>
</evidence>
<dbReference type="EMBL" id="RBZM01000004">
    <property type="protein sequence ID" value="RKP55391.1"/>
    <property type="molecule type" value="Genomic_DNA"/>
</dbReference>
<feature type="signal peptide" evidence="2">
    <location>
        <begin position="1"/>
        <end position="19"/>
    </location>
</feature>
<protein>
    <submittedName>
        <fullName evidence="3">Uncharacterized protein</fullName>
    </submittedName>
</protein>
<sequence length="70" mass="7976">MKKSLTSLFIVLMAVFVLAIPVADAKKVYNPHHGPTHNVKSYTKKNGTHVKSYKRTNPNHTKKDNLFVDR</sequence>
<evidence type="ECO:0000256" key="1">
    <source>
        <dbReference type="SAM" id="MobiDB-lite"/>
    </source>
</evidence>
<comment type="caution">
    <text evidence="3">The sequence shown here is derived from an EMBL/GenBank/DDBJ whole genome shotgun (WGS) entry which is preliminary data.</text>
</comment>
<name>A0A494Y4C9_9BACL</name>
<evidence type="ECO:0000313" key="4">
    <source>
        <dbReference type="Proteomes" id="UP000282076"/>
    </source>
</evidence>
<keyword evidence="2" id="KW-0732">Signal</keyword>
<organism evidence="3 4">
    <name type="scientific">Cohnella endophytica</name>
    <dbReference type="NCBI Taxonomy" id="2419778"/>
    <lineage>
        <taxon>Bacteria</taxon>
        <taxon>Bacillati</taxon>
        <taxon>Bacillota</taxon>
        <taxon>Bacilli</taxon>
        <taxon>Bacillales</taxon>
        <taxon>Paenibacillaceae</taxon>
        <taxon>Cohnella</taxon>
    </lineage>
</organism>
<feature type="compositionally biased region" description="Basic and acidic residues" evidence="1">
    <location>
        <begin position="61"/>
        <end position="70"/>
    </location>
</feature>
<evidence type="ECO:0000256" key="2">
    <source>
        <dbReference type="SAM" id="SignalP"/>
    </source>
</evidence>
<keyword evidence="4" id="KW-1185">Reference proteome</keyword>
<reference evidence="3 4" key="1">
    <citation type="submission" date="2018-10" db="EMBL/GenBank/DDBJ databases">
        <title>Cohnella sp. M2MS4P-1, whole genome shotgun sequence.</title>
        <authorList>
            <person name="Tuo L."/>
        </authorList>
    </citation>
    <scope>NUCLEOTIDE SEQUENCE [LARGE SCALE GENOMIC DNA]</scope>
    <source>
        <strain evidence="3 4">M2MS4P-1</strain>
    </source>
</reference>
<accession>A0A494Y4C9</accession>
<gene>
    <name evidence="3" type="ORF">D7Z26_09365</name>
</gene>
<dbReference type="AlphaFoldDB" id="A0A494Y4C9"/>
<feature type="region of interest" description="Disordered" evidence="1">
    <location>
        <begin position="29"/>
        <end position="70"/>
    </location>
</feature>
<feature type="chain" id="PRO_5038361538" evidence="2">
    <location>
        <begin position="20"/>
        <end position="70"/>
    </location>
</feature>
<feature type="compositionally biased region" description="Basic residues" evidence="1">
    <location>
        <begin position="42"/>
        <end position="54"/>
    </location>
</feature>
<proteinExistence type="predicted"/>